<dbReference type="GO" id="GO:0006412">
    <property type="term" value="P:translation"/>
    <property type="evidence" value="ECO:0007669"/>
    <property type="project" value="UniProtKB-UniRule"/>
</dbReference>
<dbReference type="SUPFAM" id="SSF57829">
    <property type="entry name" value="Zn-binding ribosomal proteins"/>
    <property type="match status" value="1"/>
</dbReference>
<comment type="similarity">
    <text evidence="1 5">Belongs to the bacterial ribosomal protein bL32 family.</text>
</comment>
<evidence type="ECO:0000256" key="5">
    <source>
        <dbReference type="HAMAP-Rule" id="MF_00340"/>
    </source>
</evidence>
<dbReference type="AlphaFoldDB" id="H5XCH4"/>
<dbReference type="HAMAP" id="MF_00340">
    <property type="entry name" value="Ribosomal_bL32"/>
    <property type="match status" value="1"/>
</dbReference>
<dbReference type="GO" id="GO:0015934">
    <property type="term" value="C:large ribosomal subunit"/>
    <property type="evidence" value="ECO:0007669"/>
    <property type="project" value="InterPro"/>
</dbReference>
<evidence type="ECO:0000256" key="3">
    <source>
        <dbReference type="ARBA" id="ARBA00023274"/>
    </source>
</evidence>
<name>H5XCH4_9PSEU</name>
<organism evidence="7 8">
    <name type="scientific">Saccharomonospora cyanea NA-134</name>
    <dbReference type="NCBI Taxonomy" id="882082"/>
    <lineage>
        <taxon>Bacteria</taxon>
        <taxon>Bacillati</taxon>
        <taxon>Actinomycetota</taxon>
        <taxon>Actinomycetes</taxon>
        <taxon>Pseudonocardiales</taxon>
        <taxon>Pseudonocardiaceae</taxon>
        <taxon>Saccharomonospora</taxon>
    </lineage>
</organism>
<reference evidence="7 8" key="1">
    <citation type="submission" date="2011-11" db="EMBL/GenBank/DDBJ databases">
        <title>The Noncontiguous Finished sequence of Saccharomonospora cyanea NA-134.</title>
        <authorList>
            <consortium name="US DOE Joint Genome Institute"/>
            <person name="Lucas S."/>
            <person name="Han J."/>
            <person name="Lapidus A."/>
            <person name="Cheng J.-F."/>
            <person name="Goodwin L."/>
            <person name="Pitluck S."/>
            <person name="Peters L."/>
            <person name="Ovchinnikova G."/>
            <person name="Lu M."/>
            <person name="Detter J.C."/>
            <person name="Han C."/>
            <person name="Tapia R."/>
            <person name="Land M."/>
            <person name="Hauser L."/>
            <person name="Kyrpides N."/>
            <person name="Ivanova N."/>
            <person name="Pagani I."/>
            <person name="Brambilla E.-M."/>
            <person name="Klenk H.-P."/>
            <person name="Woyke T."/>
        </authorList>
    </citation>
    <scope>NUCLEOTIDE SEQUENCE [LARGE SCALE GENOMIC DNA]</scope>
    <source>
        <strain evidence="7 8">NA-134</strain>
    </source>
</reference>
<keyword evidence="8" id="KW-1185">Reference proteome</keyword>
<proteinExistence type="inferred from homology"/>
<dbReference type="HOGENOM" id="CLU_203263_0_0_11"/>
<gene>
    <name evidence="5" type="primary">rpmF</name>
    <name evidence="7" type="ORF">SaccyDRAFT_1280</name>
</gene>
<dbReference type="OrthoDB" id="9807363at2"/>
<dbReference type="EMBL" id="CM001440">
    <property type="protein sequence ID" value="EHR60189.1"/>
    <property type="molecule type" value="Genomic_DNA"/>
</dbReference>
<sequence>MAVPKHRTSRSGTRSRRSRWKAKAPELVSITIDGERRLVPRRLVAYFRRYGR</sequence>
<dbReference type="RefSeq" id="WP_005454606.1">
    <property type="nucleotide sequence ID" value="NZ_CM001440.1"/>
</dbReference>
<evidence type="ECO:0000313" key="7">
    <source>
        <dbReference type="EMBL" id="EHR60189.1"/>
    </source>
</evidence>
<dbReference type="InterPro" id="IPR002677">
    <property type="entry name" value="Ribosomal_bL32"/>
</dbReference>
<dbReference type="Proteomes" id="UP000002791">
    <property type="component" value="Chromosome"/>
</dbReference>
<protein>
    <recommendedName>
        <fullName evidence="4 5">Large ribosomal subunit protein bL32</fullName>
    </recommendedName>
</protein>
<evidence type="ECO:0000313" key="8">
    <source>
        <dbReference type="Proteomes" id="UP000002791"/>
    </source>
</evidence>
<dbReference type="GO" id="GO:0003735">
    <property type="term" value="F:structural constituent of ribosome"/>
    <property type="evidence" value="ECO:0007669"/>
    <property type="project" value="InterPro"/>
</dbReference>
<dbReference type="Pfam" id="PF01783">
    <property type="entry name" value="Ribosomal_L32p"/>
    <property type="match status" value="1"/>
</dbReference>
<dbReference type="NCBIfam" id="TIGR01031">
    <property type="entry name" value="rpmF_bact"/>
    <property type="match status" value="1"/>
</dbReference>
<dbReference type="eggNOG" id="ENOG5033AVR">
    <property type="taxonomic scope" value="Bacteria"/>
</dbReference>
<feature type="region of interest" description="Disordered" evidence="6">
    <location>
        <begin position="1"/>
        <end position="21"/>
    </location>
</feature>
<evidence type="ECO:0000256" key="6">
    <source>
        <dbReference type="SAM" id="MobiDB-lite"/>
    </source>
</evidence>
<dbReference type="InterPro" id="IPR011332">
    <property type="entry name" value="Ribosomal_zn-bd"/>
</dbReference>
<accession>H5XCH4</accession>
<dbReference type="STRING" id="882082.SaccyDRAFT_1280"/>
<evidence type="ECO:0000256" key="4">
    <source>
        <dbReference type="ARBA" id="ARBA00035178"/>
    </source>
</evidence>
<keyword evidence="3 5" id="KW-0687">Ribonucleoprotein</keyword>
<evidence type="ECO:0000256" key="2">
    <source>
        <dbReference type="ARBA" id="ARBA00022980"/>
    </source>
</evidence>
<keyword evidence="2 5" id="KW-0689">Ribosomal protein</keyword>
<evidence type="ECO:0000256" key="1">
    <source>
        <dbReference type="ARBA" id="ARBA00008560"/>
    </source>
</evidence>